<dbReference type="PANTHER" id="PTHR43537:SF44">
    <property type="entry name" value="GNTR FAMILY REGULATORY PROTEIN"/>
    <property type="match status" value="1"/>
</dbReference>
<feature type="domain" description="HTH gntR-type" evidence="4">
    <location>
        <begin position="17"/>
        <end position="85"/>
    </location>
</feature>
<reference evidence="5 6" key="1">
    <citation type="submission" date="2024-03" db="EMBL/GenBank/DDBJ databases">
        <authorList>
            <person name="Jo J.-H."/>
        </authorList>
    </citation>
    <scope>NUCLEOTIDE SEQUENCE [LARGE SCALE GENOMIC DNA]</scope>
    <source>
        <strain evidence="5 6">PS1R-30</strain>
    </source>
</reference>
<keyword evidence="2" id="KW-0238">DNA-binding</keyword>
<evidence type="ECO:0000256" key="2">
    <source>
        <dbReference type="ARBA" id="ARBA00023125"/>
    </source>
</evidence>
<dbReference type="PROSITE" id="PS50949">
    <property type="entry name" value="HTH_GNTR"/>
    <property type="match status" value="1"/>
</dbReference>
<gene>
    <name evidence="5" type="ORF">WG901_21535</name>
</gene>
<evidence type="ECO:0000313" key="6">
    <source>
        <dbReference type="Proteomes" id="UP001361239"/>
    </source>
</evidence>
<name>A0ABU8S1T0_9SPHN</name>
<dbReference type="InterPro" id="IPR036388">
    <property type="entry name" value="WH-like_DNA-bd_sf"/>
</dbReference>
<dbReference type="InterPro" id="IPR000524">
    <property type="entry name" value="Tscrpt_reg_HTH_GntR"/>
</dbReference>
<dbReference type="SMART" id="SM00895">
    <property type="entry name" value="FCD"/>
    <property type="match status" value="1"/>
</dbReference>
<dbReference type="InterPro" id="IPR011711">
    <property type="entry name" value="GntR_C"/>
</dbReference>
<dbReference type="SUPFAM" id="SSF46785">
    <property type="entry name" value="Winged helix' DNA-binding domain"/>
    <property type="match status" value="1"/>
</dbReference>
<dbReference type="SUPFAM" id="SSF48008">
    <property type="entry name" value="GntR ligand-binding domain-like"/>
    <property type="match status" value="1"/>
</dbReference>
<accession>A0ABU8S1T0</accession>
<dbReference type="RefSeq" id="WP_339589189.1">
    <property type="nucleotide sequence ID" value="NZ_JBBHJZ010000006.1"/>
</dbReference>
<evidence type="ECO:0000313" key="5">
    <source>
        <dbReference type="EMBL" id="MEJ5979250.1"/>
    </source>
</evidence>
<dbReference type="Pfam" id="PF07729">
    <property type="entry name" value="FCD"/>
    <property type="match status" value="1"/>
</dbReference>
<protein>
    <submittedName>
        <fullName evidence="5">FadR/GntR family transcriptional regulator</fullName>
    </submittedName>
</protein>
<dbReference type="Pfam" id="PF00392">
    <property type="entry name" value="GntR"/>
    <property type="match status" value="1"/>
</dbReference>
<comment type="caution">
    <text evidence="5">The sequence shown here is derived from an EMBL/GenBank/DDBJ whole genome shotgun (WGS) entry which is preliminary data.</text>
</comment>
<dbReference type="PRINTS" id="PR00035">
    <property type="entry name" value="HTHGNTR"/>
</dbReference>
<dbReference type="Gene3D" id="1.20.120.530">
    <property type="entry name" value="GntR ligand-binding domain-like"/>
    <property type="match status" value="1"/>
</dbReference>
<dbReference type="EMBL" id="JBBHJZ010000006">
    <property type="protein sequence ID" value="MEJ5979250.1"/>
    <property type="molecule type" value="Genomic_DNA"/>
</dbReference>
<dbReference type="Proteomes" id="UP001361239">
    <property type="component" value="Unassembled WGS sequence"/>
</dbReference>
<dbReference type="Gene3D" id="1.10.10.10">
    <property type="entry name" value="Winged helix-like DNA-binding domain superfamily/Winged helix DNA-binding domain"/>
    <property type="match status" value="1"/>
</dbReference>
<dbReference type="SMART" id="SM00345">
    <property type="entry name" value="HTH_GNTR"/>
    <property type="match status" value="1"/>
</dbReference>
<evidence type="ECO:0000256" key="1">
    <source>
        <dbReference type="ARBA" id="ARBA00023015"/>
    </source>
</evidence>
<keyword evidence="1" id="KW-0805">Transcription regulation</keyword>
<organism evidence="5 6">
    <name type="scientific">Novosphingobium anseongense</name>
    <dbReference type="NCBI Taxonomy" id="3133436"/>
    <lineage>
        <taxon>Bacteria</taxon>
        <taxon>Pseudomonadati</taxon>
        <taxon>Pseudomonadota</taxon>
        <taxon>Alphaproteobacteria</taxon>
        <taxon>Sphingomonadales</taxon>
        <taxon>Sphingomonadaceae</taxon>
        <taxon>Novosphingobium</taxon>
    </lineage>
</organism>
<keyword evidence="3" id="KW-0804">Transcription</keyword>
<proteinExistence type="predicted"/>
<dbReference type="CDD" id="cd07377">
    <property type="entry name" value="WHTH_GntR"/>
    <property type="match status" value="1"/>
</dbReference>
<evidence type="ECO:0000256" key="3">
    <source>
        <dbReference type="ARBA" id="ARBA00023163"/>
    </source>
</evidence>
<dbReference type="InterPro" id="IPR008920">
    <property type="entry name" value="TF_FadR/GntR_C"/>
</dbReference>
<dbReference type="PANTHER" id="PTHR43537">
    <property type="entry name" value="TRANSCRIPTIONAL REGULATOR, GNTR FAMILY"/>
    <property type="match status" value="1"/>
</dbReference>
<dbReference type="InterPro" id="IPR036390">
    <property type="entry name" value="WH_DNA-bd_sf"/>
</dbReference>
<keyword evidence="6" id="KW-1185">Reference proteome</keyword>
<sequence length="246" mass="26715">MKRARAAPLPSEKGGGLKLHDQIANSLGIRIVSGAIPEGALLPTEKEAIDGLKVSRTPYREAIRKLVGKGLVSSRPNSGTRVSPRRSWALLDPEVLAWMFAGEPSVQAVKALFELRMIVEPEAAALAAERRTTEQLSQMGHALEEMAEHGFNTSRGQIADGQFHAAILQASGNEFLMALTQSITTSVRWTTFLKWTASKRPRSALQLHRELFSAVVAQDADQAKSVTKTLLTEAMEDSEAALAKYG</sequence>
<evidence type="ECO:0000259" key="4">
    <source>
        <dbReference type="PROSITE" id="PS50949"/>
    </source>
</evidence>